<organism evidence="2 3">
    <name type="scientific">Listeria cossartiae subsp. cayugensis</name>
    <dbReference type="NCBI Taxonomy" id="2713505"/>
    <lineage>
        <taxon>Bacteria</taxon>
        <taxon>Bacillati</taxon>
        <taxon>Bacillota</taxon>
        <taxon>Bacilli</taxon>
        <taxon>Bacillales</taxon>
        <taxon>Listeriaceae</taxon>
        <taxon>Listeria</taxon>
        <taxon>Listeria cossartiae</taxon>
    </lineage>
</organism>
<dbReference type="SUPFAM" id="SSF82057">
    <property type="entry name" value="Prokaryotic SH3-related domain"/>
    <property type="match status" value="1"/>
</dbReference>
<evidence type="ECO:0000313" key="2">
    <source>
        <dbReference type="EMBL" id="MDT0112557.1"/>
    </source>
</evidence>
<sequence>MYTYYNVTSNAGHSHKVEGAYGNGYKEHVEALKYNDEFIVEVKAAGANAFNTTSEAGTQSAVLVEQAKKANAVSKAGRLDVSWHFNSAASKSATGVEVLYYDNAQKQLAADVSAALAKTLGLRDRGPKQRKDLYFLANTNAPAILIEVVFISNANDMKAATTKRTSAVKAVVKVITGKEVAAKNTNPNRHDGQVVDSVPLLPKMDFKSNPARMYKSGTEFLVYEHNQYWYKTYIDDKLYYMYKSFCDVVNKKDAKGRIKVRIKSAKDLRIPIWNNTKLNSGKIKWYAPNVKLAWYDNKKGYLELWYPSDGWYYTANYFLK</sequence>
<dbReference type="SMART" id="SM00646">
    <property type="entry name" value="Ami_3"/>
    <property type="match status" value="1"/>
</dbReference>
<accession>A0ABU2IIR6</accession>
<dbReference type="Pfam" id="PF18341">
    <property type="entry name" value="PSA_CBD"/>
    <property type="match status" value="2"/>
</dbReference>
<dbReference type="EC" id="3.5.1.28" evidence="2"/>
<dbReference type="RefSeq" id="WP_311177950.1">
    <property type="nucleotide sequence ID" value="NZ_JASAZZ010000001.1"/>
</dbReference>
<dbReference type="GO" id="GO:0008745">
    <property type="term" value="F:N-acetylmuramoyl-L-alanine amidase activity"/>
    <property type="evidence" value="ECO:0007669"/>
    <property type="project" value="UniProtKB-EC"/>
</dbReference>
<dbReference type="InterPro" id="IPR050695">
    <property type="entry name" value="N-acetylmuramoyl_amidase_3"/>
</dbReference>
<keyword evidence="2" id="KW-0378">Hydrolase</keyword>
<protein>
    <submittedName>
        <fullName evidence="2">N-acetylmuramoyl-L-alanine amidase</fullName>
        <ecNumber evidence="2">3.5.1.28</ecNumber>
    </submittedName>
</protein>
<proteinExistence type="predicted"/>
<dbReference type="InterPro" id="IPR002508">
    <property type="entry name" value="MurNAc-LAA_cat"/>
</dbReference>
<evidence type="ECO:0000259" key="1">
    <source>
        <dbReference type="SMART" id="SM00646"/>
    </source>
</evidence>
<dbReference type="Pfam" id="PF01520">
    <property type="entry name" value="Amidase_3"/>
    <property type="match status" value="1"/>
</dbReference>
<dbReference type="InterPro" id="IPR041341">
    <property type="entry name" value="PSA_CBD"/>
</dbReference>
<dbReference type="SUPFAM" id="SSF53187">
    <property type="entry name" value="Zn-dependent exopeptidases"/>
    <property type="match status" value="1"/>
</dbReference>
<feature type="domain" description="MurNAc-LAA" evidence="1">
    <location>
        <begin position="64"/>
        <end position="176"/>
    </location>
</feature>
<name>A0ABU2IIR6_9LIST</name>
<dbReference type="Proteomes" id="UP001252688">
    <property type="component" value="Unassembled WGS sequence"/>
</dbReference>
<dbReference type="Gene3D" id="3.40.630.40">
    <property type="entry name" value="Zn-dependent exopeptidases"/>
    <property type="match status" value="1"/>
</dbReference>
<gene>
    <name evidence="2" type="ORF">QJV37_00275</name>
</gene>
<evidence type="ECO:0000313" key="3">
    <source>
        <dbReference type="Proteomes" id="UP001252688"/>
    </source>
</evidence>
<dbReference type="EMBL" id="JASBAM010000001">
    <property type="protein sequence ID" value="MDT0112557.1"/>
    <property type="molecule type" value="Genomic_DNA"/>
</dbReference>
<dbReference type="PANTHER" id="PTHR30404">
    <property type="entry name" value="N-ACETYLMURAMOYL-L-ALANINE AMIDASE"/>
    <property type="match status" value="1"/>
</dbReference>
<comment type="caution">
    <text evidence="2">The sequence shown here is derived from an EMBL/GenBank/DDBJ whole genome shotgun (WGS) entry which is preliminary data.</text>
</comment>
<dbReference type="Gene3D" id="2.30.30.40">
    <property type="entry name" value="SH3 Domains"/>
    <property type="match status" value="2"/>
</dbReference>
<keyword evidence="3" id="KW-1185">Reference proteome</keyword>
<reference evidence="2 3" key="1">
    <citation type="submission" date="2023-05" db="EMBL/GenBank/DDBJ databases">
        <title>A Combination of Whole Genome Sequencing and Metagenomics Reveals Diversity of Listeria spp. in Soil Collected from the Nantahala National Forest.</title>
        <authorList>
            <person name="Wang J."/>
            <person name="Schamp C.N."/>
            <person name="Hudson L.K."/>
            <person name="Chaggar H.K."/>
            <person name="Bryan D.W."/>
            <person name="Radosevich M."/>
            <person name="Denes T.G."/>
        </authorList>
    </citation>
    <scope>NUCLEOTIDE SEQUENCE [LARGE SCALE GENOMIC DNA]</scope>
    <source>
        <strain evidence="2 3">UTK S2-0002</strain>
    </source>
</reference>
<dbReference type="PANTHER" id="PTHR30404:SF8">
    <property type="entry name" value="AUTOLYSIN PH-RELATED"/>
    <property type="match status" value="1"/>
</dbReference>
<dbReference type="CDD" id="cd02696">
    <property type="entry name" value="MurNAc-LAA"/>
    <property type="match status" value="1"/>
</dbReference>